<evidence type="ECO:0000256" key="12">
    <source>
        <dbReference type="PROSITE-ProRule" id="PRU00703"/>
    </source>
</evidence>
<feature type="binding site" evidence="11">
    <location>
        <position position="482"/>
    </location>
    <ligand>
        <name>K(+)</name>
        <dbReference type="ChEBI" id="CHEBI:29103"/>
        <note>ligand shared between two tetrameric partners</note>
    </ligand>
</feature>
<evidence type="ECO:0000256" key="13">
    <source>
        <dbReference type="RuleBase" id="RU003927"/>
    </source>
</evidence>
<keyword evidence="4 11" id="KW-0332">GMP biosynthesis</keyword>
<dbReference type="InterPro" id="IPR013785">
    <property type="entry name" value="Aldolase_TIM"/>
</dbReference>
<feature type="binding site" description="in other chain" evidence="11">
    <location>
        <position position="307"/>
    </location>
    <ligand>
        <name>K(+)</name>
        <dbReference type="ChEBI" id="CHEBI:29103"/>
        <note>ligand shared between two tetrameric partners</note>
    </ligand>
</feature>
<organism evidence="16 17">
    <name type="scientific">Streptomyces sanyensis</name>
    <dbReference type="NCBI Taxonomy" id="568869"/>
    <lineage>
        <taxon>Bacteria</taxon>
        <taxon>Bacillati</taxon>
        <taxon>Actinomycetota</taxon>
        <taxon>Actinomycetes</taxon>
        <taxon>Kitasatosporales</taxon>
        <taxon>Streptomycetaceae</taxon>
        <taxon>Streptomyces</taxon>
    </lineage>
</organism>
<feature type="domain" description="CBS" evidence="15">
    <location>
        <begin position="160"/>
        <end position="217"/>
    </location>
</feature>
<evidence type="ECO:0000256" key="7">
    <source>
        <dbReference type="ARBA" id="ARBA00023002"/>
    </source>
</evidence>
<comment type="similarity">
    <text evidence="2 11 13">Belongs to the IMPDH/GMPR family.</text>
</comment>
<dbReference type="Gene3D" id="3.20.20.70">
    <property type="entry name" value="Aldolase class I"/>
    <property type="match status" value="1"/>
</dbReference>
<comment type="pathway">
    <text evidence="11 14">Purine metabolism; XMP biosynthesis via de novo pathway; XMP from IMP: step 1/1.</text>
</comment>
<evidence type="ECO:0000259" key="15">
    <source>
        <dbReference type="PROSITE" id="PS51371"/>
    </source>
</evidence>
<keyword evidence="17" id="KW-1185">Reference proteome</keyword>
<dbReference type="InterPro" id="IPR015875">
    <property type="entry name" value="IMP_DH/GMP_Rdtase_CS"/>
</dbReference>
<protein>
    <recommendedName>
        <fullName evidence="11 14">Inosine-5'-monophosphate dehydrogenase</fullName>
        <shortName evidence="11">IMP dehydrogenase</shortName>
        <shortName evidence="11">IMPD</shortName>
        <shortName evidence="11">IMPDH</shortName>
        <ecNumber evidence="11 14">1.1.1.205</ecNumber>
    </recommendedName>
</protein>
<dbReference type="CDD" id="cd00381">
    <property type="entry name" value="IMPDH"/>
    <property type="match status" value="1"/>
</dbReference>
<dbReference type="InterPro" id="IPR005990">
    <property type="entry name" value="IMP_DH"/>
</dbReference>
<dbReference type="PANTHER" id="PTHR11911">
    <property type="entry name" value="INOSINE-5-MONOPHOSPHATE DEHYDROGENASE RELATED"/>
    <property type="match status" value="1"/>
</dbReference>
<feature type="binding site" evidence="11">
    <location>
        <begin position="366"/>
        <end position="367"/>
    </location>
    <ligand>
        <name>IMP</name>
        <dbReference type="ChEBI" id="CHEBI:58053"/>
    </ligand>
</feature>
<keyword evidence="6 11" id="KW-0630">Potassium</keyword>
<evidence type="ECO:0000313" key="16">
    <source>
        <dbReference type="EMBL" id="GAA4783166.1"/>
    </source>
</evidence>
<dbReference type="SUPFAM" id="SSF51412">
    <property type="entry name" value="Inosine monophosphate dehydrogenase (IMPDH)"/>
    <property type="match status" value="1"/>
</dbReference>
<accession>A0ABP9AMW5</accession>
<feature type="binding site" description="in other chain" evidence="11">
    <location>
        <position position="305"/>
    </location>
    <ligand>
        <name>K(+)</name>
        <dbReference type="ChEBI" id="CHEBI:29103"/>
        <note>ligand shared between two tetrameric partners</note>
    </ligand>
</feature>
<sequence>MTNVDGVPEKFATLGLTYDDVLLLPGASDMAPDQIDTSSYLSKNVRVNIPLLSAAMDKVTEARMAIAMARQGGAGVLHRNLSIADQANQVDLVKRSESGMVSDPITVHPDATLADADRLCAKFRISGVPVTDAAGKLLGIVTNRDMAFESDRSRQVREVMTPMPLVTGKVGISGVDAMELLRRHKIEKLPLVDDAGVLKGLITVKDFVKAEKYPNAAKDKDGRLLVGAAVGVAGDAFERAQALIEAGVDFIVVDTAHGHSKLVGDMIAKIKSNASVDVIGGNVATRDGAQSLIDAGADGIKVGVGPGSICTTRVVAGIGVPQVTAIYEAALAAKSAGVPVIGDGGLQYSGDIAKALVAGADTVMLGSLLAGCEESPGELLFINGKQFKSYRGMGSLGAMQSRGDQRSFSKDRYFQEGVASDEKLVPEGIEGQVPYRGPLSAVVHQLVGGLRQSMFYVGGRTVPELQDNGRFVRITSAGLKESHPHDIQMTVEAPNYSRT</sequence>
<dbReference type="PROSITE" id="PS51371">
    <property type="entry name" value="CBS"/>
    <property type="match status" value="2"/>
</dbReference>
<evidence type="ECO:0000256" key="6">
    <source>
        <dbReference type="ARBA" id="ARBA00022958"/>
    </source>
</evidence>
<feature type="binding site" evidence="11">
    <location>
        <begin position="343"/>
        <end position="345"/>
    </location>
    <ligand>
        <name>IMP</name>
        <dbReference type="ChEBI" id="CHEBI:58053"/>
    </ligand>
</feature>
<evidence type="ECO:0000256" key="3">
    <source>
        <dbReference type="ARBA" id="ARBA00022723"/>
    </source>
</evidence>
<dbReference type="NCBIfam" id="TIGR01302">
    <property type="entry name" value="IMP_dehydrog"/>
    <property type="match status" value="1"/>
</dbReference>
<dbReference type="Pfam" id="PF00478">
    <property type="entry name" value="IMPDH"/>
    <property type="match status" value="1"/>
</dbReference>
<keyword evidence="9 12" id="KW-0129">CBS domain</keyword>
<comment type="caution">
    <text evidence="11">Lacks conserved residue(s) required for the propagation of feature annotation.</text>
</comment>
<dbReference type="PIRSF" id="PIRSF000130">
    <property type="entry name" value="IMPDH"/>
    <property type="match status" value="1"/>
</dbReference>
<feature type="binding site" evidence="11">
    <location>
        <position position="308"/>
    </location>
    <ligand>
        <name>IMP</name>
        <dbReference type="ChEBI" id="CHEBI:58053"/>
    </ligand>
</feature>
<dbReference type="HAMAP" id="MF_01964">
    <property type="entry name" value="IMPDH"/>
    <property type="match status" value="1"/>
</dbReference>
<feature type="binding site" description="in other chain" evidence="11">
    <location>
        <position position="310"/>
    </location>
    <ligand>
        <name>K(+)</name>
        <dbReference type="ChEBI" id="CHEBI:29103"/>
        <note>ligand shared between two tetrameric partners</note>
    </ligand>
</feature>
<feature type="domain" description="CBS" evidence="15">
    <location>
        <begin position="100"/>
        <end position="156"/>
    </location>
</feature>
<comment type="activity regulation">
    <text evidence="11">Mycophenolic acid (MPA) is a non-competitive inhibitor that prevents formation of the closed enzyme conformation by binding to the same site as the amobile flap. In contrast, mizoribine monophosphate (MZP) is a competitive inhibitor that induces the closed conformation. MPA is a potent inhibitor of mammalian IMPDHs but a poor inhibitor of the bacterial enzymes. MZP is a more potent inhibitor of bacterial IMPDH.</text>
</comment>
<comment type="caution">
    <text evidence="16">The sequence shown here is derived from an EMBL/GenBank/DDBJ whole genome shotgun (WGS) entry which is preliminary data.</text>
</comment>
<evidence type="ECO:0000256" key="4">
    <source>
        <dbReference type="ARBA" id="ARBA00022749"/>
    </source>
</evidence>
<name>A0ABP9AMW5_9ACTN</name>
<evidence type="ECO:0000256" key="2">
    <source>
        <dbReference type="ARBA" id="ARBA00005502"/>
    </source>
</evidence>
<keyword evidence="5 11" id="KW-0658">Purine biosynthesis</keyword>
<feature type="binding site" evidence="11">
    <location>
        <begin position="390"/>
        <end position="394"/>
    </location>
    <ligand>
        <name>IMP</name>
        <dbReference type="ChEBI" id="CHEBI:58053"/>
    </ligand>
</feature>
<reference evidence="17" key="1">
    <citation type="journal article" date="2019" name="Int. J. Syst. Evol. Microbiol.">
        <title>The Global Catalogue of Microorganisms (GCM) 10K type strain sequencing project: providing services to taxonomists for standard genome sequencing and annotation.</title>
        <authorList>
            <consortium name="The Broad Institute Genomics Platform"/>
            <consortium name="The Broad Institute Genome Sequencing Center for Infectious Disease"/>
            <person name="Wu L."/>
            <person name="Ma J."/>
        </authorList>
    </citation>
    <scope>NUCLEOTIDE SEQUENCE [LARGE SCALE GENOMIC DNA]</scope>
    <source>
        <strain evidence="17">JCM 18324</strain>
    </source>
</reference>
<feature type="binding site" evidence="11">
    <location>
        <position position="254"/>
    </location>
    <ligand>
        <name>NAD(+)</name>
        <dbReference type="ChEBI" id="CHEBI:57540"/>
    </ligand>
</feature>
<keyword evidence="8 11" id="KW-0520">NAD</keyword>
<feature type="binding site" evidence="11">
    <location>
        <begin position="303"/>
        <end position="305"/>
    </location>
    <ligand>
        <name>NAD(+)</name>
        <dbReference type="ChEBI" id="CHEBI:57540"/>
    </ligand>
</feature>
<evidence type="ECO:0000256" key="10">
    <source>
        <dbReference type="ARBA" id="ARBA00048028"/>
    </source>
</evidence>
<evidence type="ECO:0000256" key="1">
    <source>
        <dbReference type="ARBA" id="ARBA00001958"/>
    </source>
</evidence>
<evidence type="ECO:0000256" key="14">
    <source>
        <dbReference type="RuleBase" id="RU003928"/>
    </source>
</evidence>
<dbReference type="InterPro" id="IPR000644">
    <property type="entry name" value="CBS_dom"/>
</dbReference>
<dbReference type="EMBL" id="BAABJV010000009">
    <property type="protein sequence ID" value="GAA4783166.1"/>
    <property type="molecule type" value="Genomic_DNA"/>
</dbReference>
<feature type="binding site" evidence="11">
    <location>
        <position position="483"/>
    </location>
    <ligand>
        <name>K(+)</name>
        <dbReference type="ChEBI" id="CHEBI:29103"/>
        <note>ligand shared between two tetrameric partners</note>
    </ligand>
</feature>
<evidence type="ECO:0000256" key="5">
    <source>
        <dbReference type="ARBA" id="ARBA00022755"/>
    </source>
</evidence>
<comment type="catalytic activity">
    <reaction evidence="10 11 14">
        <text>IMP + NAD(+) + H2O = XMP + NADH + H(+)</text>
        <dbReference type="Rhea" id="RHEA:11708"/>
        <dbReference type="ChEBI" id="CHEBI:15377"/>
        <dbReference type="ChEBI" id="CHEBI:15378"/>
        <dbReference type="ChEBI" id="CHEBI:57464"/>
        <dbReference type="ChEBI" id="CHEBI:57540"/>
        <dbReference type="ChEBI" id="CHEBI:57945"/>
        <dbReference type="ChEBI" id="CHEBI:58053"/>
        <dbReference type="EC" id="1.1.1.205"/>
    </reaction>
</comment>
<dbReference type="PROSITE" id="PS00487">
    <property type="entry name" value="IMP_DH_GMP_RED"/>
    <property type="match status" value="1"/>
</dbReference>
<feature type="binding site" evidence="11">
    <location>
        <position position="427"/>
    </location>
    <ligand>
        <name>IMP</name>
        <dbReference type="ChEBI" id="CHEBI:58053"/>
    </ligand>
</feature>
<keyword evidence="3 11" id="KW-0479">Metal-binding</keyword>
<evidence type="ECO:0000256" key="8">
    <source>
        <dbReference type="ARBA" id="ARBA00023027"/>
    </source>
</evidence>
<evidence type="ECO:0000256" key="9">
    <source>
        <dbReference type="ARBA" id="ARBA00023122"/>
    </source>
</evidence>
<evidence type="ECO:0000313" key="17">
    <source>
        <dbReference type="Proteomes" id="UP001501147"/>
    </source>
</evidence>
<proteinExistence type="inferred from homology"/>
<comment type="subunit">
    <text evidence="11">Homotetramer.</text>
</comment>
<dbReference type="SMART" id="SM00116">
    <property type="entry name" value="CBS"/>
    <property type="match status" value="2"/>
</dbReference>
<dbReference type="InterPro" id="IPR001093">
    <property type="entry name" value="IMP_DH_GMPRt"/>
</dbReference>
<dbReference type="PANTHER" id="PTHR11911:SF111">
    <property type="entry name" value="INOSINE-5'-MONOPHOSPHATE DEHYDROGENASE"/>
    <property type="match status" value="1"/>
</dbReference>
<feature type="active site" description="Proton acceptor" evidence="11">
    <location>
        <position position="412"/>
    </location>
</feature>
<dbReference type="RefSeq" id="WP_345614506.1">
    <property type="nucleotide sequence ID" value="NZ_BAABJV010000009.1"/>
</dbReference>
<evidence type="ECO:0000256" key="11">
    <source>
        <dbReference type="HAMAP-Rule" id="MF_01964"/>
    </source>
</evidence>
<dbReference type="SMART" id="SM01240">
    <property type="entry name" value="IMPDH"/>
    <property type="match status" value="1"/>
</dbReference>
<dbReference type="InterPro" id="IPR046342">
    <property type="entry name" value="CBS_dom_sf"/>
</dbReference>
<dbReference type="CDD" id="cd04601">
    <property type="entry name" value="CBS_pair_IMPDH"/>
    <property type="match status" value="1"/>
</dbReference>
<dbReference type="EC" id="1.1.1.205" evidence="11 14"/>
<keyword evidence="7 11" id="KW-0560">Oxidoreductase</keyword>
<dbReference type="Pfam" id="PF00571">
    <property type="entry name" value="CBS"/>
    <property type="match status" value="2"/>
</dbReference>
<comment type="function">
    <text evidence="11">Catalyzes the conversion of inosine 5'-phosphate (IMP) to xanthosine 5'-phosphate (XMP), the first committed and rate-limiting step in the de novo synthesis of guanine nucleotides, and therefore plays an important role in the regulation of cell growth.</text>
</comment>
<dbReference type="SUPFAM" id="SSF54631">
    <property type="entry name" value="CBS-domain pair"/>
    <property type="match status" value="1"/>
</dbReference>
<feature type="active site" description="Thioimidate intermediate" evidence="11">
    <location>
        <position position="310"/>
    </location>
</feature>
<feature type="binding site" evidence="11">
    <location>
        <position position="481"/>
    </location>
    <ligand>
        <name>K(+)</name>
        <dbReference type="ChEBI" id="CHEBI:29103"/>
        <note>ligand shared between two tetrameric partners</note>
    </ligand>
</feature>
<comment type="cofactor">
    <cofactor evidence="1 11">
        <name>K(+)</name>
        <dbReference type="ChEBI" id="CHEBI:29103"/>
    </cofactor>
</comment>
<gene>
    <name evidence="11 16" type="primary">guaB</name>
    <name evidence="16" type="ORF">GCM10023329_36910</name>
</gene>
<dbReference type="Proteomes" id="UP001501147">
    <property type="component" value="Unassembled WGS sequence"/>
</dbReference>